<keyword evidence="3" id="KW-0804">Transcription</keyword>
<comment type="caution">
    <text evidence="8">The sequence shown here is derived from an EMBL/GenBank/DDBJ whole genome shotgun (WGS) entry which is preliminary data.</text>
</comment>
<dbReference type="InterPro" id="IPR022591">
    <property type="entry name" value="TAF1_HAT_dom"/>
</dbReference>
<feature type="domain" description="TAFII-230 TBP-binding" evidence="6">
    <location>
        <begin position="1"/>
        <end position="31"/>
    </location>
</feature>
<keyword evidence="9" id="KW-1185">Reference proteome</keyword>
<feature type="region of interest" description="Disordered" evidence="5">
    <location>
        <begin position="94"/>
        <end position="136"/>
    </location>
</feature>
<reference evidence="8" key="1">
    <citation type="submission" date="2022-07" db="EMBL/GenBank/DDBJ databases">
        <title>Phylogenomic reconstructions and comparative analyses of Kickxellomycotina fungi.</title>
        <authorList>
            <person name="Reynolds N.K."/>
            <person name="Stajich J.E."/>
            <person name="Barry K."/>
            <person name="Grigoriev I.V."/>
            <person name="Crous P."/>
            <person name="Smith M.E."/>
        </authorList>
    </citation>
    <scope>NUCLEOTIDE SEQUENCE</scope>
    <source>
        <strain evidence="8">BCRC 34489</strain>
    </source>
</reference>
<dbReference type="GO" id="GO:0016251">
    <property type="term" value="F:RNA polymerase II general transcription initiation factor activity"/>
    <property type="evidence" value="ECO:0007669"/>
    <property type="project" value="InterPro"/>
</dbReference>
<protein>
    <recommendedName>
        <fullName evidence="10">Transcription initiation factor TFIID subunit 1 histone acetyltransferase domain-containing protein</fullName>
    </recommendedName>
</protein>
<gene>
    <name evidence="8" type="ORF">GGI15_001699</name>
</gene>
<evidence type="ECO:0000313" key="8">
    <source>
        <dbReference type="EMBL" id="KAJ2786135.1"/>
    </source>
</evidence>
<evidence type="ECO:0000256" key="5">
    <source>
        <dbReference type="SAM" id="MobiDB-lite"/>
    </source>
</evidence>
<organism evidence="8 9">
    <name type="scientific">Coemansia interrupta</name>
    <dbReference type="NCBI Taxonomy" id="1126814"/>
    <lineage>
        <taxon>Eukaryota</taxon>
        <taxon>Fungi</taxon>
        <taxon>Fungi incertae sedis</taxon>
        <taxon>Zoopagomycota</taxon>
        <taxon>Kickxellomycotina</taxon>
        <taxon>Kickxellomycetes</taxon>
        <taxon>Kickxellales</taxon>
        <taxon>Kickxellaceae</taxon>
        <taxon>Coemansia</taxon>
    </lineage>
</organism>
<evidence type="ECO:0008006" key="10">
    <source>
        <dbReference type="Google" id="ProtNLM"/>
    </source>
</evidence>
<dbReference type="InterPro" id="IPR009067">
    <property type="entry name" value="TAF_II_230-bd"/>
</dbReference>
<evidence type="ECO:0000313" key="9">
    <source>
        <dbReference type="Proteomes" id="UP001140172"/>
    </source>
</evidence>
<dbReference type="PANTHER" id="PTHR13900">
    <property type="entry name" value="TRANSCRIPTION INITIATION FACTOR TFIID"/>
    <property type="match status" value="1"/>
</dbReference>
<feature type="region of interest" description="Disordered" evidence="5">
    <location>
        <begin position="55"/>
        <end position="82"/>
    </location>
</feature>
<feature type="compositionally biased region" description="Polar residues" evidence="5">
    <location>
        <begin position="99"/>
        <end position="112"/>
    </location>
</feature>
<evidence type="ECO:0000256" key="3">
    <source>
        <dbReference type="ARBA" id="ARBA00023163"/>
    </source>
</evidence>
<dbReference type="EMBL" id="JANBUM010000073">
    <property type="protein sequence ID" value="KAJ2786135.1"/>
    <property type="molecule type" value="Genomic_DNA"/>
</dbReference>
<dbReference type="GO" id="GO:0004402">
    <property type="term" value="F:histone acetyltransferase activity"/>
    <property type="evidence" value="ECO:0007669"/>
    <property type="project" value="InterPro"/>
</dbReference>
<dbReference type="PANTHER" id="PTHR13900:SF0">
    <property type="entry name" value="TRANSCRIPTION INITIATION FACTOR TFIID SUBUNIT 1"/>
    <property type="match status" value="1"/>
</dbReference>
<dbReference type="InterPro" id="IPR040240">
    <property type="entry name" value="TAF1"/>
</dbReference>
<dbReference type="Pfam" id="PF12157">
    <property type="entry name" value="DUF3591"/>
    <property type="match status" value="1"/>
</dbReference>
<sequence>MSLTGFLFGNVDEDGNISDDELANELRDTLGGGDDTGGDYLSGILGSSLFSDTIEKSVDRDADDAPTPSRGSPEIKPARDAVDFSDFNELADDAAVPSRWNQQQQISSSLKYGSTVERAQVDEDYDDDDDDDDDDSMVVGAEVIHTAAAHDIEAQEAGTDSDEEHLEDLFDSPTKHDTANSVLMEGPSGGKRLDFSGLESVNAEQQTDGFEYAPDTTAKVPQLPTVVKMQVKRPVKRINPGNIKFTDYFGSQIVRNVKKPRREPPAREDVDSDDEFHAELQLPLVQQPALDTRKLLLSTDDTHGVERPERFLRSVLARSMAADDRSDVYITIDASTGAVASQTVRPKHKKDTAAELFEKVPYPLDIDDWENQVIWQDADAEIGREAEADAGQEKKAGQKQESLARDLVAMPKNQLLEDFETHIIWDSDTPFQSYSQLQINLNDTHMLFEDANVIKESNAREAERQRILEGVDRFNLSNDHFYEALQGGQTHRVRQTFGQLIVAHSLPSLRLQQPYFKMRHTRQDMRSWHRPCLQVPVGTVVQFGRVRSAKKRKEKHSLENPWAAKDVTLKDSADCVLIEYSEEYPLVLSNVGMGSVFVNYYRKRSALDQAFPKVDLGELMILDPADISPFLNFGNIEPGQVVPALYNNMFRAPLFQQKQRATDFLVVKHVAKGEAKWFVRNIKYQYVAGQTYPLQEVPAPHSRKVTTTVKHRLQVAAYRIMNRNQYHLLQMAKLTRLFPEYSELQIRQRLKEFCEYQRKGLGAGYWRPKHTMPIPDEDNLRKMLTPEMICLYESMRVCQQQLHDAGKLNDGSEEDGADDQGDSKLSIEEILATWNLTRNFINATQGKAMLKLHGEGEPTGCGEGFSFVRVSMKDIFLRAGESVEEKLAEIEARPKSAHRYNVAEQQQIYKEEITSIWNKQFRTLTRPVAETRPLTDANRDENVIVPVINDMFGDSGIGQDDLTAINPAHMSPGNAMDISLKMARSTMSEQQQQTTTVHANCVQPNRKGLVIRRAVRSPYTGELMWKTEVVRDQVVIQAYLRQRRIIENLAHRGSGLFDSEVDVVGETRAQVDRLKWARERRAAEARELEKSHMTTFSLPQPNKPKKEVVRRCGNCNELGHMKTNKKCPRYYEFNPVS</sequence>
<proteinExistence type="predicted"/>
<dbReference type="GO" id="GO:0017025">
    <property type="term" value="F:TBP-class protein binding"/>
    <property type="evidence" value="ECO:0007669"/>
    <property type="project" value="InterPro"/>
</dbReference>
<keyword evidence="2" id="KW-0805">Transcription regulation</keyword>
<feature type="compositionally biased region" description="Acidic residues" evidence="5">
    <location>
        <begin position="122"/>
        <end position="136"/>
    </location>
</feature>
<name>A0A9W8HHS3_9FUNG</name>
<evidence type="ECO:0000256" key="2">
    <source>
        <dbReference type="ARBA" id="ARBA00023015"/>
    </source>
</evidence>
<keyword evidence="4" id="KW-0539">Nucleus</keyword>
<dbReference type="OrthoDB" id="5752at2759"/>
<dbReference type="SUPFAM" id="SSF47055">
    <property type="entry name" value="TAF(II)230 TBP-binding fragment"/>
    <property type="match status" value="1"/>
</dbReference>
<dbReference type="GO" id="GO:0051123">
    <property type="term" value="P:RNA polymerase II preinitiation complex assembly"/>
    <property type="evidence" value="ECO:0007669"/>
    <property type="project" value="TreeGrafter"/>
</dbReference>
<comment type="subcellular location">
    <subcellularLocation>
        <location evidence="1">Nucleus</location>
    </subcellularLocation>
</comment>
<dbReference type="GO" id="GO:0005669">
    <property type="term" value="C:transcription factor TFIID complex"/>
    <property type="evidence" value="ECO:0007669"/>
    <property type="project" value="InterPro"/>
</dbReference>
<dbReference type="InterPro" id="IPR036741">
    <property type="entry name" value="TAFII-230_TBP-bd_sf"/>
</dbReference>
<evidence type="ECO:0000256" key="4">
    <source>
        <dbReference type="ARBA" id="ARBA00023242"/>
    </source>
</evidence>
<evidence type="ECO:0000259" key="7">
    <source>
        <dbReference type="Pfam" id="PF12157"/>
    </source>
</evidence>
<feature type="domain" description="Transcription initiation factor TFIID subunit 1 histone acetyltransferase" evidence="7">
    <location>
        <begin position="474"/>
        <end position="924"/>
    </location>
</feature>
<evidence type="ECO:0000259" key="6">
    <source>
        <dbReference type="Pfam" id="PF09247"/>
    </source>
</evidence>
<accession>A0A9W8HHS3</accession>
<dbReference type="Proteomes" id="UP001140172">
    <property type="component" value="Unassembled WGS sequence"/>
</dbReference>
<dbReference type="Pfam" id="PF09247">
    <property type="entry name" value="TBP-binding"/>
    <property type="match status" value="1"/>
</dbReference>
<evidence type="ECO:0000256" key="1">
    <source>
        <dbReference type="ARBA" id="ARBA00004123"/>
    </source>
</evidence>
<dbReference type="AlphaFoldDB" id="A0A9W8HHS3"/>